<dbReference type="AlphaFoldDB" id="A0A1X1W3R0"/>
<gene>
    <name evidence="1" type="ORF">AWC12_29695</name>
</gene>
<reference evidence="1 2" key="1">
    <citation type="submission" date="2016-01" db="EMBL/GenBank/DDBJ databases">
        <title>The new phylogeny of the genus Mycobacterium.</title>
        <authorList>
            <person name="Tarcisio F."/>
            <person name="Conor M."/>
            <person name="Antonella G."/>
            <person name="Elisabetta G."/>
            <person name="Giulia F.S."/>
            <person name="Sara T."/>
            <person name="Anna F."/>
            <person name="Clotilde B."/>
            <person name="Roberto B."/>
            <person name="Veronica D.S."/>
            <person name="Fabio R."/>
            <person name="Monica P."/>
            <person name="Olivier J."/>
            <person name="Enrico T."/>
            <person name="Nicola S."/>
        </authorList>
    </citation>
    <scope>NUCLEOTIDE SEQUENCE [LARGE SCALE GENOMIC DNA]</scope>
    <source>
        <strain evidence="1 2">DSM 45541</strain>
    </source>
</reference>
<accession>A0A1X1W3R0</accession>
<evidence type="ECO:0000313" key="1">
    <source>
        <dbReference type="EMBL" id="ORV81194.1"/>
    </source>
</evidence>
<sequence>MSAGAREFVSQVLELAVADSARAWLTVAFDADAEVHNATAVAGAYPLVAVCRYGRGHLADGRLTGRWPTVIGAAHADWVLLPAHEATRDGTGCRVLVSREDAGVDGAAGESAAGAIDVTISDLSVEHACVFAAEENTGIVRGVAGVAAVVVGTAEGMLQQHIRQLRTQLAVSSSAAAVTETDAAHIARAASDIDAARLQITGIPDSRGSVGVAVGASRQAVARARAAADHLLEHSRHALDAANPATRRWRDVDAGSRLAVRMLDGLGTPLG</sequence>
<evidence type="ECO:0000313" key="2">
    <source>
        <dbReference type="Proteomes" id="UP000193622"/>
    </source>
</evidence>
<organism evidence="1 2">
    <name type="scientific">Mycolicibacterium iranicum</name>
    <name type="common">Mycobacterium iranicum</name>
    <dbReference type="NCBI Taxonomy" id="912594"/>
    <lineage>
        <taxon>Bacteria</taxon>
        <taxon>Bacillati</taxon>
        <taxon>Actinomycetota</taxon>
        <taxon>Actinomycetes</taxon>
        <taxon>Mycobacteriales</taxon>
        <taxon>Mycobacteriaceae</taxon>
        <taxon>Mycolicibacterium</taxon>
    </lineage>
</organism>
<evidence type="ECO:0008006" key="3">
    <source>
        <dbReference type="Google" id="ProtNLM"/>
    </source>
</evidence>
<proteinExistence type="predicted"/>
<comment type="caution">
    <text evidence="1">The sequence shown here is derived from an EMBL/GenBank/DDBJ whole genome shotgun (WGS) entry which is preliminary data.</text>
</comment>
<dbReference type="Proteomes" id="UP000193622">
    <property type="component" value="Unassembled WGS sequence"/>
</dbReference>
<dbReference type="RefSeq" id="WP_085178422.1">
    <property type="nucleotide sequence ID" value="NZ_LQPC01000076.1"/>
</dbReference>
<protein>
    <recommendedName>
        <fullName evidence="3">Acyl-CoA dehydrogenase</fullName>
    </recommendedName>
</protein>
<dbReference type="EMBL" id="LQPC01000076">
    <property type="protein sequence ID" value="ORV81194.1"/>
    <property type="molecule type" value="Genomic_DNA"/>
</dbReference>
<name>A0A1X1W3R0_MYCIR</name>